<dbReference type="KEGG" id="csq:CSCA_3308"/>
<proteinExistence type="predicted"/>
<dbReference type="RefSeq" id="WP_169748486.1">
    <property type="nucleotide sequence ID" value="NZ_CP009933.1"/>
</dbReference>
<dbReference type="STRING" id="1548.CSCA_3308"/>
<organism evidence="1 2">
    <name type="scientific">Clostridium scatologenes</name>
    <dbReference type="NCBI Taxonomy" id="1548"/>
    <lineage>
        <taxon>Bacteria</taxon>
        <taxon>Bacillati</taxon>
        <taxon>Bacillota</taxon>
        <taxon>Clostridia</taxon>
        <taxon>Eubacteriales</taxon>
        <taxon>Clostridiaceae</taxon>
        <taxon>Clostridium</taxon>
    </lineage>
</organism>
<dbReference type="EMBL" id="CP009933">
    <property type="protein sequence ID" value="AKA70433.1"/>
    <property type="molecule type" value="Genomic_DNA"/>
</dbReference>
<evidence type="ECO:0000313" key="2">
    <source>
        <dbReference type="Proteomes" id="UP000033115"/>
    </source>
</evidence>
<dbReference type="Proteomes" id="UP000033115">
    <property type="component" value="Chromosome"/>
</dbReference>
<name>A0A0E3K206_CLOSL</name>
<protein>
    <submittedName>
        <fullName evidence="1">Uncharacterized protein</fullName>
    </submittedName>
</protein>
<keyword evidence="2" id="KW-1185">Reference proteome</keyword>
<reference evidence="1 2" key="1">
    <citation type="journal article" date="2015" name="J. Biotechnol.">
        <title>Complete genome sequence of a malodorant-producing acetogen, Clostridium scatologenes ATCC 25775(T).</title>
        <authorList>
            <person name="Zhu Z."/>
            <person name="Guo T."/>
            <person name="Zheng H."/>
            <person name="Song T."/>
            <person name="Ouyang P."/>
            <person name="Xie J."/>
        </authorList>
    </citation>
    <scope>NUCLEOTIDE SEQUENCE [LARGE SCALE GENOMIC DNA]</scope>
    <source>
        <strain evidence="1 2">ATCC 25775</strain>
    </source>
</reference>
<evidence type="ECO:0000313" key="1">
    <source>
        <dbReference type="EMBL" id="AKA70433.1"/>
    </source>
</evidence>
<accession>A0A0E3K206</accession>
<dbReference type="AlphaFoldDB" id="A0A0E3K206"/>
<gene>
    <name evidence="1" type="ORF">CSCA_3308</name>
</gene>
<dbReference type="HOGENOM" id="CLU_3182190_0_0_9"/>
<sequence>MAAFDSYDNYYDRAMKAYCSTEKIDPKNINDEQNRIIIERLHRFYF</sequence>